<dbReference type="PANTHER" id="PTHR43775">
    <property type="entry name" value="FATTY ACID SYNTHASE"/>
    <property type="match status" value="1"/>
</dbReference>
<protein>
    <submittedName>
        <fullName evidence="9">8-amino-7-oxononanoate synthase</fullName>
    </submittedName>
</protein>
<dbReference type="Gene3D" id="3.90.1150.10">
    <property type="entry name" value="Aspartate Aminotransferase, domain 1"/>
    <property type="match status" value="1"/>
</dbReference>
<evidence type="ECO:0000256" key="1">
    <source>
        <dbReference type="ARBA" id="ARBA00001933"/>
    </source>
</evidence>
<dbReference type="InterPro" id="IPR004839">
    <property type="entry name" value="Aminotransferase_I/II_large"/>
</dbReference>
<dbReference type="PROSITE" id="PS00599">
    <property type="entry name" value="AA_TRANSFER_CLASS_2"/>
    <property type="match status" value="1"/>
</dbReference>
<dbReference type="InterPro" id="IPR014031">
    <property type="entry name" value="Ketoacyl_synth_C"/>
</dbReference>
<dbReference type="PROSITE" id="PS52004">
    <property type="entry name" value="KS3_2"/>
    <property type="match status" value="1"/>
</dbReference>
<dbReference type="SUPFAM" id="SSF53383">
    <property type="entry name" value="PLP-dependent transferases"/>
    <property type="match status" value="1"/>
</dbReference>
<dbReference type="InterPro" id="IPR015422">
    <property type="entry name" value="PyrdxlP-dep_Trfase_small"/>
</dbReference>
<dbReference type="Pfam" id="PF00698">
    <property type="entry name" value="Acyl_transf_1"/>
    <property type="match status" value="1"/>
</dbReference>
<dbReference type="SMART" id="SM00825">
    <property type="entry name" value="PKS_KS"/>
    <property type="match status" value="1"/>
</dbReference>
<evidence type="ECO:0000256" key="6">
    <source>
        <dbReference type="SAM" id="MobiDB-lite"/>
    </source>
</evidence>
<dbReference type="InterPro" id="IPR020841">
    <property type="entry name" value="PKS_Beta-ketoAc_synthase_dom"/>
</dbReference>
<keyword evidence="10" id="KW-1185">Reference proteome</keyword>
<dbReference type="InterPro" id="IPR014043">
    <property type="entry name" value="Acyl_transferase_dom"/>
</dbReference>
<comment type="caution">
    <text evidence="9">The sequence shown here is derived from an EMBL/GenBank/DDBJ whole genome shotgun (WGS) entry which is preliminary data.</text>
</comment>
<dbReference type="SUPFAM" id="SSF55048">
    <property type="entry name" value="Probable ACP-binding domain of malonyl-CoA ACP transacylase"/>
    <property type="match status" value="1"/>
</dbReference>
<dbReference type="Gene3D" id="3.40.640.10">
    <property type="entry name" value="Type I PLP-dependent aspartate aminotransferase-like (Major domain)"/>
    <property type="match status" value="1"/>
</dbReference>
<dbReference type="Gene3D" id="3.40.47.10">
    <property type="match status" value="1"/>
</dbReference>
<dbReference type="Gene3D" id="3.40.366.10">
    <property type="entry name" value="Malonyl-Coenzyme A Acyl Carrier Protein, domain 2"/>
    <property type="match status" value="1"/>
</dbReference>
<dbReference type="Gene3D" id="1.10.1200.10">
    <property type="entry name" value="ACP-like"/>
    <property type="match status" value="1"/>
</dbReference>
<dbReference type="InterPro" id="IPR050091">
    <property type="entry name" value="PKS_NRPS_Biosynth_Enz"/>
</dbReference>
<accession>A0ABR6BYU4</accession>
<dbReference type="InterPro" id="IPR009081">
    <property type="entry name" value="PP-bd_ACP"/>
</dbReference>
<dbReference type="PROSITE" id="PS50075">
    <property type="entry name" value="CARRIER"/>
    <property type="match status" value="1"/>
</dbReference>
<evidence type="ECO:0000256" key="3">
    <source>
        <dbReference type="ARBA" id="ARBA00022553"/>
    </source>
</evidence>
<dbReference type="InterPro" id="IPR001227">
    <property type="entry name" value="Ac_transferase_dom_sf"/>
</dbReference>
<dbReference type="PROSITE" id="PS00606">
    <property type="entry name" value="KS3_1"/>
    <property type="match status" value="1"/>
</dbReference>
<evidence type="ECO:0000313" key="10">
    <source>
        <dbReference type="Proteomes" id="UP000517916"/>
    </source>
</evidence>
<keyword evidence="4" id="KW-0808">Transferase</keyword>
<dbReference type="InterPro" id="IPR016036">
    <property type="entry name" value="Malonyl_transacylase_ACP-bd"/>
</dbReference>
<dbReference type="Pfam" id="PF02801">
    <property type="entry name" value="Ketoacyl-synt_C"/>
    <property type="match status" value="1"/>
</dbReference>
<gene>
    <name evidence="9" type="ORF">BC739_009342</name>
</gene>
<dbReference type="SUPFAM" id="SSF53901">
    <property type="entry name" value="Thiolase-like"/>
    <property type="match status" value="1"/>
</dbReference>
<keyword evidence="3" id="KW-0597">Phosphoprotein</keyword>
<keyword evidence="2" id="KW-0596">Phosphopantetheine</keyword>
<dbReference type="Gene3D" id="3.30.70.3290">
    <property type="match status" value="1"/>
</dbReference>
<dbReference type="Pfam" id="PF00550">
    <property type="entry name" value="PP-binding"/>
    <property type="match status" value="1"/>
</dbReference>
<evidence type="ECO:0000259" key="7">
    <source>
        <dbReference type="PROSITE" id="PS50075"/>
    </source>
</evidence>
<sequence>MKDLAIIGIACRFPGAADTGAYWDLIRGARHQFRAVPERRWRHETFFDPVNRRSPHKAYTDRVAFLDEVEEFAPAHYGIPPRRAVAMDPQHRLMIDLARQALQDAGWERNRFDRASTGVFVGLNSSDYQDLAATKLRALQLADGSLHGGSRDAALAAAVERASDAAIAPLQAFSLSGTLMNMAACSVSSAFDLGGPALAVDSACSSALIAVQEAAQHLRSGSCTVALVGGVFLNLTPDGLVSLCRVGAVSAAGVCRPFDERADGFVLGEGGAMVVLRPLADAVHAGDRVYAVIKGIGASNDGHAQGPMTPSVRGQLAAIESAHVDAGVCPTTVGLVEAHGTGTAVGDRVEIESLVASRADARPGSTRTYLGSVKSLIGHTMAASGIAGLVKAALALHHATIPPQPPTQPCAALTGAGLRIPDRPLHWQHPGAHPRRAAVSSFGFGGTNAHVLLEEAPAAPVSQREQPHLFLLSADNLALLAEHADRLRELVAADASLAAGQVAYTLATRALLSARLAFVAADRQQLQDCLGRAAAALRAGEEGELAPGVLAARAPLAEQSRTLVLVFPGQGTQTFGMLGDLGRRFSAFRQVVDRLDARVLTVAGESAAELVWDSRRTGADSPDALADTRLWQAALGLVGVAAAELLAVCGVRGDMAVGHSVGEFGAAVAAGVLDGEDAVEFLVRRGAAVSATAPPGTGGMLALQADQDLFAELTEGIGEVWPGCFNHPSQVVASGSVPALRALAARCDQRRVAATTLPVSHAFHSPLVAEGDRRLTELIDRLPLRAPERAFFSTVSGTRLTLVEQVRQQWSRSVSAPVRFSSAVSAAEAAGGRVFVQPYAGTGLLSIARRSLADPAACHFVGTAGAAPDDGRSFLLGLGRLAVLGVPVDARPLFEPGERHLVTLPPSPLAQRRYTIRCGRGAGANAVPAVPVGTPLSSPDPEEPQMHEMVALLREQLRVLRWAGGAVPEPRAVPGQAVESVPEQPTAQQVRPHQPPSGEQAGQVRAQVLQVLAEISAYPVARLAEDQALGGDLGLDSIMFADLVAGLRRRWPQLSLDEAVLNGDTTVTSLVRAVVEQVGAAAPAEVAVPVSTEIALPAKAEVAVLTPEHTELTAFPEVRDNLDRIGLMDRLEIRNPYFLVHEGNARDRTTVDGSELISFASYNYLGLSGHPAVNAAAKEAIDRYGSSVSAARMLSGDRPPHRELDAELAGLLGTEDALTLVSGHATNVTLIGHLLGPGDLIVHDSLAHDSVLQGCRLSGATRRPFPHADLNALDAMLVQVRDRFRRVLIVVEGVYSMDGDIADLPELIRIKKRHGALLMVDEAHSIGVLGRGGGGVGEHFGVDRDQVDVWMGTLSKAFASCGGYIAGAGQFIDYLRYTLPGFVYSVGMTPANTAAALAAIRQLRAEPDRIARLHQRSELFLTLAVQAGVRTGRSADTPIVPCLVGDSLRCVLLADALRERGICVCPILHPAVEEHQARLRFFVTSEHSPEQIAYVVDALAGELDRLDLPRESFAVCE</sequence>
<feature type="region of interest" description="Disordered" evidence="6">
    <location>
        <begin position="971"/>
        <end position="1002"/>
    </location>
</feature>
<evidence type="ECO:0000313" key="9">
    <source>
        <dbReference type="EMBL" id="MBA8932083.1"/>
    </source>
</evidence>
<evidence type="ECO:0000256" key="4">
    <source>
        <dbReference type="ARBA" id="ARBA00022679"/>
    </source>
</evidence>
<dbReference type="PANTHER" id="PTHR43775:SF37">
    <property type="entry name" value="SI:DKEY-61P9.11"/>
    <property type="match status" value="1"/>
</dbReference>
<dbReference type="InterPro" id="IPR015424">
    <property type="entry name" value="PyrdxlP-dep_Trfase"/>
</dbReference>
<dbReference type="SUPFAM" id="SSF47336">
    <property type="entry name" value="ACP-like"/>
    <property type="match status" value="1"/>
</dbReference>
<feature type="domain" description="Ketosynthase family 3 (KS3)" evidence="8">
    <location>
        <begin position="1"/>
        <end position="455"/>
    </location>
</feature>
<dbReference type="InterPro" id="IPR014030">
    <property type="entry name" value="Ketoacyl_synth_N"/>
</dbReference>
<organism evidence="9 10">
    <name type="scientific">Kutzneria viridogrisea</name>
    <dbReference type="NCBI Taxonomy" id="47990"/>
    <lineage>
        <taxon>Bacteria</taxon>
        <taxon>Bacillati</taxon>
        <taxon>Actinomycetota</taxon>
        <taxon>Actinomycetes</taxon>
        <taxon>Pseudonocardiales</taxon>
        <taxon>Pseudonocardiaceae</taxon>
        <taxon>Kutzneria</taxon>
    </lineage>
</organism>
<dbReference type="PROSITE" id="PS00012">
    <property type="entry name" value="PHOSPHOPANTETHEINE"/>
    <property type="match status" value="1"/>
</dbReference>
<dbReference type="RefSeq" id="WP_182840613.1">
    <property type="nucleotide sequence ID" value="NZ_BAAABQ010000072.1"/>
</dbReference>
<keyword evidence="5" id="KW-0663">Pyridoxal phosphate</keyword>
<dbReference type="Pfam" id="PF16197">
    <property type="entry name" value="KAsynt_C_assoc"/>
    <property type="match status" value="1"/>
</dbReference>
<dbReference type="Proteomes" id="UP000517916">
    <property type="component" value="Unassembled WGS sequence"/>
</dbReference>
<dbReference type="InterPro" id="IPR006162">
    <property type="entry name" value="Ppantetheine_attach_site"/>
</dbReference>
<dbReference type="Pfam" id="PF00155">
    <property type="entry name" value="Aminotran_1_2"/>
    <property type="match status" value="1"/>
</dbReference>
<dbReference type="InterPro" id="IPR032821">
    <property type="entry name" value="PKS_assoc"/>
</dbReference>
<proteinExistence type="predicted"/>
<name>A0ABR6BYU4_9PSEU</name>
<dbReference type="Pfam" id="PF00109">
    <property type="entry name" value="ketoacyl-synt"/>
    <property type="match status" value="1"/>
</dbReference>
<evidence type="ECO:0000256" key="2">
    <source>
        <dbReference type="ARBA" id="ARBA00022450"/>
    </source>
</evidence>
<dbReference type="InterPro" id="IPR015421">
    <property type="entry name" value="PyrdxlP-dep_Trfase_major"/>
</dbReference>
<dbReference type="EMBL" id="JACJID010000010">
    <property type="protein sequence ID" value="MBA8932083.1"/>
    <property type="molecule type" value="Genomic_DNA"/>
</dbReference>
<comment type="cofactor">
    <cofactor evidence="1">
        <name>pyridoxal 5'-phosphate</name>
        <dbReference type="ChEBI" id="CHEBI:597326"/>
    </cofactor>
</comment>
<dbReference type="InterPro" id="IPR016035">
    <property type="entry name" value="Acyl_Trfase/lysoPLipase"/>
</dbReference>
<dbReference type="InterPro" id="IPR036736">
    <property type="entry name" value="ACP-like_sf"/>
</dbReference>
<dbReference type="SMART" id="SM00827">
    <property type="entry name" value="PKS_AT"/>
    <property type="match status" value="1"/>
</dbReference>
<dbReference type="CDD" id="cd06454">
    <property type="entry name" value="KBL_like"/>
    <property type="match status" value="1"/>
</dbReference>
<dbReference type="InterPro" id="IPR018201">
    <property type="entry name" value="Ketoacyl_synth_AS"/>
</dbReference>
<evidence type="ECO:0000259" key="8">
    <source>
        <dbReference type="PROSITE" id="PS52004"/>
    </source>
</evidence>
<dbReference type="InterPro" id="IPR016039">
    <property type="entry name" value="Thiolase-like"/>
</dbReference>
<evidence type="ECO:0000256" key="5">
    <source>
        <dbReference type="ARBA" id="ARBA00022898"/>
    </source>
</evidence>
<reference evidence="9 10" key="1">
    <citation type="submission" date="2020-08" db="EMBL/GenBank/DDBJ databases">
        <title>Genomic Encyclopedia of Archaeal and Bacterial Type Strains, Phase II (KMG-II): from individual species to whole genera.</title>
        <authorList>
            <person name="Goeker M."/>
        </authorList>
    </citation>
    <scope>NUCLEOTIDE SEQUENCE [LARGE SCALE GENOMIC DNA]</scope>
    <source>
        <strain evidence="9 10">DSM 43850</strain>
    </source>
</reference>
<feature type="domain" description="Carrier" evidence="7">
    <location>
        <begin position="995"/>
        <end position="1078"/>
    </location>
</feature>
<dbReference type="InterPro" id="IPR001917">
    <property type="entry name" value="Aminotrans_II_pyridoxalP_BS"/>
</dbReference>
<dbReference type="CDD" id="cd00833">
    <property type="entry name" value="PKS"/>
    <property type="match status" value="1"/>
</dbReference>
<dbReference type="SUPFAM" id="SSF52151">
    <property type="entry name" value="FabD/lysophospholipase-like"/>
    <property type="match status" value="1"/>
</dbReference>